<organism evidence="1">
    <name type="scientific">uncultured Rubrobacteraceae bacterium</name>
    <dbReference type="NCBI Taxonomy" id="349277"/>
    <lineage>
        <taxon>Bacteria</taxon>
        <taxon>Bacillati</taxon>
        <taxon>Actinomycetota</taxon>
        <taxon>Rubrobacteria</taxon>
        <taxon>Rubrobacterales</taxon>
        <taxon>Rubrobacteraceae</taxon>
        <taxon>environmental samples</taxon>
    </lineage>
</organism>
<accession>A0A6J4QXJ3</accession>
<gene>
    <name evidence="1" type="ORF">AVDCRST_MAG58-2204</name>
</gene>
<proteinExistence type="predicted"/>
<protein>
    <submittedName>
        <fullName evidence="1">Uncharacterized protein</fullName>
    </submittedName>
</protein>
<name>A0A6J4QXJ3_9ACTN</name>
<dbReference type="EMBL" id="CADCVF010000024">
    <property type="protein sequence ID" value="CAA9452434.1"/>
    <property type="molecule type" value="Genomic_DNA"/>
</dbReference>
<evidence type="ECO:0000313" key="1">
    <source>
        <dbReference type="EMBL" id="CAA9452434.1"/>
    </source>
</evidence>
<dbReference type="AlphaFoldDB" id="A0A6J4QXJ3"/>
<reference evidence="1" key="1">
    <citation type="submission" date="2020-02" db="EMBL/GenBank/DDBJ databases">
        <authorList>
            <person name="Meier V. D."/>
        </authorList>
    </citation>
    <scope>NUCLEOTIDE SEQUENCE</scope>
    <source>
        <strain evidence="1">AVDCRST_MAG58</strain>
    </source>
</reference>
<sequence length="238" mass="25333">MAEREFRLPGSTYEDLVNIIVAYGTRDEATSSGDVGKLDSVHQSSVSRNNAFLTEIGVLQGESKKLITRRGRSLAVALARKDRAEVRSNWRAIVAASEFLQNVVSAVKLREGMLYPTVQAYIAHAAGQPRNKPVMNGAGAIIEILKASGMLKEEAGELVATFDERPEDVVLEGGSPAQASDTKEPVITVGEAAGTSAGAPAGTSPTVSIHIQVRCAPDEIDDLAPRLKALIRELSTEP</sequence>